<dbReference type="Pfam" id="PF09994">
    <property type="entry name" value="T6SS_Tle1-like_cat"/>
    <property type="match status" value="1"/>
</dbReference>
<dbReference type="PANTHER" id="PTHR33840">
    <property type="match status" value="1"/>
</dbReference>
<dbReference type="PANTHER" id="PTHR33840:SF1">
    <property type="entry name" value="TLE1 PHOSPHOLIPASE DOMAIN-CONTAINING PROTEIN"/>
    <property type="match status" value="1"/>
</dbReference>
<dbReference type="InterPro" id="IPR018712">
    <property type="entry name" value="Tle1-like_cat"/>
</dbReference>
<proteinExistence type="predicted"/>
<dbReference type="SUPFAM" id="SSF53474">
    <property type="entry name" value="alpha/beta-Hydrolases"/>
    <property type="match status" value="1"/>
</dbReference>
<dbReference type="InterPro" id="IPR029058">
    <property type="entry name" value="AB_hydrolase_fold"/>
</dbReference>
<evidence type="ECO:0000259" key="1">
    <source>
        <dbReference type="Pfam" id="PF09994"/>
    </source>
</evidence>
<name>A0ABW5FYY2_9PSEU</name>
<evidence type="ECO:0000313" key="3">
    <source>
        <dbReference type="Proteomes" id="UP001597417"/>
    </source>
</evidence>
<dbReference type="Proteomes" id="UP001597417">
    <property type="component" value="Unassembled WGS sequence"/>
</dbReference>
<evidence type="ECO:0000313" key="2">
    <source>
        <dbReference type="EMBL" id="MFD2419141.1"/>
    </source>
</evidence>
<keyword evidence="3" id="KW-1185">Reference proteome</keyword>
<reference evidence="3" key="1">
    <citation type="journal article" date="2019" name="Int. J. Syst. Evol. Microbiol.">
        <title>The Global Catalogue of Microorganisms (GCM) 10K type strain sequencing project: providing services to taxonomists for standard genome sequencing and annotation.</title>
        <authorList>
            <consortium name="The Broad Institute Genomics Platform"/>
            <consortium name="The Broad Institute Genome Sequencing Center for Infectious Disease"/>
            <person name="Wu L."/>
            <person name="Ma J."/>
        </authorList>
    </citation>
    <scope>NUCLEOTIDE SEQUENCE [LARGE SCALE GENOMIC DNA]</scope>
    <source>
        <strain evidence="3">CGMCC 4.7645</strain>
    </source>
</reference>
<sequence>MAKKIVICCDGTWNTPDQKAPTNVVRIFDAVRPTGPDGVEQRKFYHQGVGTHGWDRFLGGVFGFGLSRNVRDAYRDLVQNFKPGDDIYLLGFSRGAYTARSTAGFVRNCGILRPQYVDKIDEAYTLYRDRRDHTRPEEAEATSFRKAYSHEARIRFIGVWDTVGALGIPLSGLRLINLINRRWQFHDTELSRFIDAAFQALAIDERRRPFRPAIWTKHPRAEDQQVEQVWFTGVHSDVGGGYPERHLADIAMKWMVDRARSCGLAIDAEAVAPDPFGQLHDSLTFFYRLLSPYTRHLDNGDPLQVLASTAYQRHEQSPDYSPENLVRYLRQNGPVTKV</sequence>
<accession>A0ABW5FYY2</accession>
<feature type="domain" description="T6SS Phospholipase effector Tle1-like catalytic" evidence="1">
    <location>
        <begin position="3"/>
        <end position="257"/>
    </location>
</feature>
<comment type="caution">
    <text evidence="2">The sequence shown here is derived from an EMBL/GenBank/DDBJ whole genome shotgun (WGS) entry which is preliminary data.</text>
</comment>
<protein>
    <submittedName>
        <fullName evidence="2">DUF2235 domain-containing protein</fullName>
    </submittedName>
</protein>
<organism evidence="2 3">
    <name type="scientific">Amycolatopsis pigmentata</name>
    <dbReference type="NCBI Taxonomy" id="450801"/>
    <lineage>
        <taxon>Bacteria</taxon>
        <taxon>Bacillati</taxon>
        <taxon>Actinomycetota</taxon>
        <taxon>Actinomycetes</taxon>
        <taxon>Pseudonocardiales</taxon>
        <taxon>Pseudonocardiaceae</taxon>
        <taxon>Amycolatopsis</taxon>
    </lineage>
</organism>
<dbReference type="RefSeq" id="WP_378267155.1">
    <property type="nucleotide sequence ID" value="NZ_JBHUKR010000011.1"/>
</dbReference>
<dbReference type="EMBL" id="JBHUKR010000011">
    <property type="protein sequence ID" value="MFD2419141.1"/>
    <property type="molecule type" value="Genomic_DNA"/>
</dbReference>
<gene>
    <name evidence="2" type="ORF">ACFSXZ_22685</name>
</gene>